<dbReference type="GO" id="GO:0008199">
    <property type="term" value="F:ferric iron binding"/>
    <property type="evidence" value="ECO:0007669"/>
    <property type="project" value="InterPro"/>
</dbReference>
<dbReference type="GO" id="GO:0016722">
    <property type="term" value="F:oxidoreductase activity, acting on metal ions"/>
    <property type="evidence" value="ECO:0007669"/>
    <property type="project" value="InterPro"/>
</dbReference>
<comment type="similarity">
    <text evidence="1 2">Belongs to the Dps family.</text>
</comment>
<dbReference type="CDD" id="cd01043">
    <property type="entry name" value="DPS"/>
    <property type="match status" value="1"/>
</dbReference>
<dbReference type="PRINTS" id="PR01346">
    <property type="entry name" value="HELNAPAPROT"/>
</dbReference>
<dbReference type="Proteomes" id="UP000001202">
    <property type="component" value="Chromosome"/>
</dbReference>
<dbReference type="InterPro" id="IPR009078">
    <property type="entry name" value="Ferritin-like_SF"/>
</dbReference>
<dbReference type="AlphaFoldDB" id="A0A0H3BK94"/>
<dbReference type="GeneID" id="93876784"/>
<evidence type="ECO:0000256" key="2">
    <source>
        <dbReference type="RuleBase" id="RU003875"/>
    </source>
</evidence>
<reference evidence="4 5" key="1">
    <citation type="journal article" date="2008" name="BMC Microbiol.">
        <title>Complete genome sequence of Treponema pallidum ssp. pallidum strain SS14 determined with oligonucleotide arrays.</title>
        <authorList>
            <person name="Matejkova P."/>
            <person name="Strouhal M."/>
            <person name="Smajs D."/>
            <person name="Norris S.J."/>
            <person name="Palzkill T."/>
            <person name="Petrosino J.F."/>
            <person name="Sodergren E."/>
            <person name="Norton J.E."/>
            <person name="Singh J."/>
            <person name="Richmond T.A."/>
            <person name="Molla M.N."/>
            <person name="Albert T.J."/>
            <person name="Weinstock G.M."/>
        </authorList>
    </citation>
    <scope>NUCLEOTIDE SEQUENCE [LARGE SCALE GENOMIC DNA]</scope>
    <source>
        <strain evidence="4 5">SS14</strain>
    </source>
</reference>
<dbReference type="SMR" id="A0A0H3BK94"/>
<dbReference type="Pfam" id="PF00210">
    <property type="entry name" value="Ferritin"/>
    <property type="match status" value="1"/>
</dbReference>
<feature type="domain" description="Ferritin/DPS" evidence="3">
    <location>
        <begin position="37"/>
        <end position="176"/>
    </location>
</feature>
<evidence type="ECO:0000259" key="3">
    <source>
        <dbReference type="Pfam" id="PF00210"/>
    </source>
</evidence>
<evidence type="ECO:0000313" key="5">
    <source>
        <dbReference type="Proteomes" id="UP000001202"/>
    </source>
</evidence>
<dbReference type="PROSITE" id="PS00818">
    <property type="entry name" value="DPS_1"/>
    <property type="match status" value="1"/>
</dbReference>
<dbReference type="PANTHER" id="PTHR42932:SF1">
    <property type="entry name" value="GENERAL STRESS PROTEIN 20U"/>
    <property type="match status" value="1"/>
</dbReference>
<proteinExistence type="inferred from homology"/>
<dbReference type="PANTHER" id="PTHR42932">
    <property type="entry name" value="GENERAL STRESS PROTEIN 20U"/>
    <property type="match status" value="1"/>
</dbReference>
<protein>
    <submittedName>
        <fullName evidence="4">Bacterioferrin TpF1</fullName>
    </submittedName>
</protein>
<dbReference type="PIRSF" id="PIRSF005900">
    <property type="entry name" value="Dps"/>
    <property type="match status" value="1"/>
</dbReference>
<accession>A0A0H3BK94</accession>
<dbReference type="InterPro" id="IPR002177">
    <property type="entry name" value="DPS_DNA-bd"/>
</dbReference>
<dbReference type="InterPro" id="IPR012347">
    <property type="entry name" value="Ferritin-like"/>
</dbReference>
<evidence type="ECO:0000313" key="4">
    <source>
        <dbReference type="EMBL" id="ACD71454.1"/>
    </source>
</evidence>
<dbReference type="Gene3D" id="1.20.1260.10">
    <property type="match status" value="1"/>
</dbReference>
<dbReference type="RefSeq" id="WP_010882482.1">
    <property type="nucleotide sequence ID" value="NC_010741.1"/>
</dbReference>
<dbReference type="PROSITE" id="PS00819">
    <property type="entry name" value="DPS_2"/>
    <property type="match status" value="1"/>
</dbReference>
<dbReference type="InterPro" id="IPR008331">
    <property type="entry name" value="Ferritin_DPS_dom"/>
</dbReference>
<dbReference type="EMBL" id="CP000805">
    <property type="protein sequence ID" value="ACD71454.1"/>
    <property type="molecule type" value="Genomic_DNA"/>
</dbReference>
<dbReference type="InterPro" id="IPR023188">
    <property type="entry name" value="DPS_DNA-bd_CS"/>
</dbReference>
<organism evidence="4 5">
    <name type="scientific">Treponema pallidum subsp. pallidum (strain SS14)</name>
    <dbReference type="NCBI Taxonomy" id="455434"/>
    <lineage>
        <taxon>Bacteria</taxon>
        <taxon>Pseudomonadati</taxon>
        <taxon>Spirochaetota</taxon>
        <taxon>Spirochaetia</taxon>
        <taxon>Spirochaetales</taxon>
        <taxon>Treponemataceae</taxon>
        <taxon>Treponema</taxon>
    </lineage>
</organism>
<dbReference type="KEGG" id="tpp:TPASS_1038"/>
<dbReference type="PATRIC" id="fig|455434.6.peg.1029"/>
<dbReference type="SUPFAM" id="SSF47240">
    <property type="entry name" value="Ferritin-like"/>
    <property type="match status" value="1"/>
</dbReference>
<name>A0A0H3BK94_TREPS</name>
<sequence length="177" mass="19361">MNMCTDGKKYHSTATSAAVGASAPGVPDARAIAAICEQLRQHVADLGVLYIKLHNYHWHIYGIEFKQVHELLEEYYVSVTEAFDTIAERLLQLGAQAPASMAEYLALSGIAEETEKEITIVSALARVKRDFEYLSTRFSQTQVLAAESGDAVTDGIITDILRTLGKAIWMLGATLKA</sequence>
<gene>
    <name evidence="4" type="primary">tpF1</name>
    <name evidence="4" type="ordered locus">TPASS_1038</name>
</gene>
<evidence type="ECO:0000256" key="1">
    <source>
        <dbReference type="ARBA" id="ARBA00009497"/>
    </source>
</evidence>